<dbReference type="Pfam" id="PF13229">
    <property type="entry name" value="Beta_helix"/>
    <property type="match status" value="1"/>
</dbReference>
<evidence type="ECO:0008006" key="5">
    <source>
        <dbReference type="Google" id="ProtNLM"/>
    </source>
</evidence>
<dbReference type="RefSeq" id="WP_092056638.1">
    <property type="nucleotide sequence ID" value="NZ_FOJJ01000023.1"/>
</dbReference>
<evidence type="ECO:0000259" key="2">
    <source>
        <dbReference type="Pfam" id="PF13229"/>
    </source>
</evidence>
<feature type="domain" description="Periplasmic copper-binding protein NosD beta helix" evidence="1">
    <location>
        <begin position="234"/>
        <end position="307"/>
    </location>
</feature>
<dbReference type="InterPro" id="IPR011050">
    <property type="entry name" value="Pectin_lyase_fold/virulence"/>
</dbReference>
<protein>
    <recommendedName>
        <fullName evidence="5">Right-handed parallel beta-helix repeat-containing protein</fullName>
    </recommendedName>
</protein>
<name>A0A550JH71_9BACT</name>
<feature type="domain" description="Right handed beta helix" evidence="2">
    <location>
        <begin position="116"/>
        <end position="225"/>
    </location>
</feature>
<organism evidence="3 4">
    <name type="scientific">Trichloromonas acetexigens</name>
    <dbReference type="NCBI Taxonomy" id="38815"/>
    <lineage>
        <taxon>Bacteria</taxon>
        <taxon>Pseudomonadati</taxon>
        <taxon>Thermodesulfobacteriota</taxon>
        <taxon>Desulfuromonadia</taxon>
        <taxon>Desulfuromonadales</taxon>
        <taxon>Trichloromonadaceae</taxon>
        <taxon>Trichloromonas</taxon>
    </lineage>
</organism>
<dbReference type="InterPro" id="IPR012334">
    <property type="entry name" value="Pectin_lyas_fold"/>
</dbReference>
<dbReference type="EMBL" id="VJVV01000003">
    <property type="protein sequence ID" value="TRO82542.1"/>
    <property type="molecule type" value="Genomic_DNA"/>
</dbReference>
<accession>A0A550JH71</accession>
<sequence>MNGRWALLLLILFLPGVVHAETVYRGEQSLWQDTVWSGDILIDGILTIPAGVSLEIRPGSRVRFTRFDSNGDGIGEHEIFIQGVLKAQGTADNPILFTSAEAQPVPGDWGAVNMMAAEQENRFTHCRIEYAYRGFHSHFSDATVSHCEFVRNVRGMQFQEATVTINDCQVWDNFNGIQFRNSRVRLKNFVLRDNHWGLRCVYSEVTLEDGEVTGNLINGVNLRDSTLEGSRLRVVGNRKGIYLQGSKGTVRDSELLNNSEHGILLEKSEAMVSRNRISGNGRAGILCREATASLRDNHLGGNGEYALVNDGAGPVDARGNAWGSLDPAEIAGLIRDGADRPGLGVVDAAGPQP</sequence>
<comment type="caution">
    <text evidence="3">The sequence shown here is derived from an EMBL/GenBank/DDBJ whole genome shotgun (WGS) entry which is preliminary data.</text>
</comment>
<dbReference type="AlphaFoldDB" id="A0A550JH71"/>
<dbReference type="Gene3D" id="2.160.20.10">
    <property type="entry name" value="Single-stranded right-handed beta-helix, Pectin lyase-like"/>
    <property type="match status" value="1"/>
</dbReference>
<evidence type="ECO:0000313" key="4">
    <source>
        <dbReference type="Proteomes" id="UP000317155"/>
    </source>
</evidence>
<gene>
    <name evidence="3" type="ORF">FL622_04960</name>
</gene>
<dbReference type="OrthoDB" id="5401272at2"/>
<dbReference type="InterPro" id="IPR022441">
    <property type="entry name" value="Para_beta_helix_rpt-2"/>
</dbReference>
<dbReference type="Proteomes" id="UP000317155">
    <property type="component" value="Unassembled WGS sequence"/>
</dbReference>
<dbReference type="Pfam" id="PF05048">
    <property type="entry name" value="NosD"/>
    <property type="match status" value="1"/>
</dbReference>
<dbReference type="InterPro" id="IPR007742">
    <property type="entry name" value="NosD_dom"/>
</dbReference>
<dbReference type="SUPFAM" id="SSF51126">
    <property type="entry name" value="Pectin lyase-like"/>
    <property type="match status" value="1"/>
</dbReference>
<proteinExistence type="predicted"/>
<dbReference type="NCBIfam" id="TIGR03804">
    <property type="entry name" value="para_beta_helix"/>
    <property type="match status" value="1"/>
</dbReference>
<reference evidence="3 4" key="1">
    <citation type="submission" date="2019-07" db="EMBL/GenBank/DDBJ databases">
        <title>Insights of Desulfuromonas acetexigens electromicrobiology.</title>
        <authorList>
            <person name="Katuri K."/>
            <person name="Sapireddy V."/>
            <person name="Shaw D.R."/>
            <person name="Saikaly P."/>
        </authorList>
    </citation>
    <scope>NUCLEOTIDE SEQUENCE [LARGE SCALE GENOMIC DNA]</scope>
    <source>
        <strain evidence="3 4">2873</strain>
    </source>
</reference>
<keyword evidence="4" id="KW-1185">Reference proteome</keyword>
<dbReference type="InterPro" id="IPR039448">
    <property type="entry name" value="Beta_helix"/>
</dbReference>
<evidence type="ECO:0000313" key="3">
    <source>
        <dbReference type="EMBL" id="TRO82542.1"/>
    </source>
</evidence>
<evidence type="ECO:0000259" key="1">
    <source>
        <dbReference type="Pfam" id="PF05048"/>
    </source>
</evidence>